<sequence>MAPLVLEGNNLGERHRYYNRVLKETIISNRGEAPDKISHDDNDIDNFLKIDIASHNRDVNFILEVLKCKDLLYVTRAIKKSKWLIKEDIYSHIINPKYLHKELFPHMMSKAKSKLVLHIRLHLRDEKRVKQFYNYYKQFDKKIATKWLEHCPLQFALDEVRNHGVNVSKSTLKRLCRRSFEFLKRFAVTCKKPYWYEISHLDEVKFLVKHNVQEFLNVTDSCSRSYLPCFKDKHLKIIMKKCPERILNNFYHYFHAVKHPNLIKYMNKKSITDFLMNCLKTVDFSGFCSKIDAFMFFLSKIAYADRIQVLKACYGIEWDGPDDFNLLFNAVDNKFTTPCNFRWYQCAPYDIAFQEITKLINENEIKSDVRLSMLNTLLYSAGSNFYNISHLLKYYHDVHINEPHKYKKSFVNELLSCVAYYKFDSGMWSLLDDIFCSMEVYMNSSLDVTKCAEAIIVDITIHDQNVPEIIERKFQFDTLKCYKNKLSVVEREKLFEYLYNSQVKKIEEATITNEKEFKEVFKSLENTLKLLTDWNKNVTAYPILLNKLQEWIKIIKQFNWDIDLSSIYNLQKPWRKYLFDDSLILYPSQSVLLNALKHNQNMLNVFKKSVDCIVYDEKISILPVLSKLKIYYADTLAKEWTNEYLSQLNEPGKQKIVIQNLSVLLSQNDFLDIAKKYVPQETKINWEEADKIECDCQRYFANNIHRVRPLPPTETVLWFAKGDYLQFAVTSLNATLAKVSHVDREEYVSKLISVPVSLQKHGIRMAIAKLTIEKLIPIFETIWESTKNSSIRTILFLTTHKILCIQTRKSRILKLWKMLKFFIENLSDRVDSRIKRKIYNVGKVPKIIQVDYFMTGYLCFKKLPDKLAEKYKNVIINKSGGIVETCDRKFIEDEILGSVDDFPSKSSFVVSFFARYLLSITDTEMELTIYESRIKPLFSSEYYSCENSKILINNLFTNLLDHVLRNKTVPVNLFKNLRDHFKDKLTFPEDYVALRMWEVTCDLVEILQRHTPNNYETIDDILNTAVLTEFGQACLKHLQNDTKLLASPIPAFECFMKTIEEIFDFSEMHKLLVYKYMLEDQNTVENYILVLKMLPTGLLWCDDEEKVREEIIKILCSHPSKEFQILCHQYLLYSKTQDDRLKCGGLEAPYTMLQ</sequence>
<dbReference type="Proteomes" id="UP001549920">
    <property type="component" value="Unassembled WGS sequence"/>
</dbReference>
<name>A0ABR3H762_LOXSC</name>
<reference evidence="1 2" key="1">
    <citation type="submission" date="2024-06" db="EMBL/GenBank/DDBJ databases">
        <title>A chromosome-level genome assembly of beet webworm, Loxostege sticticalis.</title>
        <authorList>
            <person name="Zhang Y."/>
        </authorList>
    </citation>
    <scope>NUCLEOTIDE SEQUENCE [LARGE SCALE GENOMIC DNA]</scope>
    <source>
        <strain evidence="1">AQ026</strain>
        <tissue evidence="1">Whole body</tissue>
    </source>
</reference>
<comment type="caution">
    <text evidence="1">The sequence shown here is derived from an EMBL/GenBank/DDBJ whole genome shotgun (WGS) entry which is preliminary data.</text>
</comment>
<evidence type="ECO:0000313" key="2">
    <source>
        <dbReference type="Proteomes" id="UP001549920"/>
    </source>
</evidence>
<proteinExistence type="predicted"/>
<accession>A0ABR3H762</accession>
<gene>
    <name evidence="1" type="ORF">ABMA27_009922</name>
</gene>
<protein>
    <submittedName>
        <fullName evidence="1">Uncharacterized protein</fullName>
    </submittedName>
</protein>
<organism evidence="1 2">
    <name type="scientific">Loxostege sticticalis</name>
    <name type="common">Beet webworm moth</name>
    <dbReference type="NCBI Taxonomy" id="481309"/>
    <lineage>
        <taxon>Eukaryota</taxon>
        <taxon>Metazoa</taxon>
        <taxon>Ecdysozoa</taxon>
        <taxon>Arthropoda</taxon>
        <taxon>Hexapoda</taxon>
        <taxon>Insecta</taxon>
        <taxon>Pterygota</taxon>
        <taxon>Neoptera</taxon>
        <taxon>Endopterygota</taxon>
        <taxon>Lepidoptera</taxon>
        <taxon>Glossata</taxon>
        <taxon>Ditrysia</taxon>
        <taxon>Pyraloidea</taxon>
        <taxon>Crambidae</taxon>
        <taxon>Pyraustinae</taxon>
        <taxon>Loxostege</taxon>
    </lineage>
</organism>
<keyword evidence="2" id="KW-1185">Reference proteome</keyword>
<evidence type="ECO:0000313" key="1">
    <source>
        <dbReference type="EMBL" id="KAL0860551.1"/>
    </source>
</evidence>
<dbReference type="EMBL" id="JBEUOH010000025">
    <property type="protein sequence ID" value="KAL0860551.1"/>
    <property type="molecule type" value="Genomic_DNA"/>
</dbReference>